<comment type="caution">
    <text evidence="5">The sequence shown here is derived from an EMBL/GenBank/DDBJ whole genome shotgun (WGS) entry which is preliminary data.</text>
</comment>
<feature type="coiled-coil region" evidence="1">
    <location>
        <begin position="504"/>
        <end position="549"/>
    </location>
</feature>
<evidence type="ECO:0000313" key="6">
    <source>
        <dbReference type="EMBL" id="CAL1153827.1"/>
    </source>
</evidence>
<keyword evidence="1" id="KW-0175">Coiled coil</keyword>
<dbReference type="Gene3D" id="2.60.40.10">
    <property type="entry name" value="Immunoglobulins"/>
    <property type="match status" value="1"/>
</dbReference>
<feature type="region of interest" description="Disordered" evidence="2">
    <location>
        <begin position="770"/>
        <end position="796"/>
    </location>
</feature>
<feature type="region of interest" description="Disordered" evidence="2">
    <location>
        <begin position="839"/>
        <end position="860"/>
    </location>
</feature>
<feature type="region of interest" description="Disordered" evidence="2">
    <location>
        <begin position="224"/>
        <end position="245"/>
    </location>
</feature>
<dbReference type="EMBL" id="CAMXCT020002780">
    <property type="protein sequence ID" value="CAL1153827.1"/>
    <property type="molecule type" value="Genomic_DNA"/>
</dbReference>
<accession>A0A9P1D0M2</accession>
<dbReference type="SUPFAM" id="SSF49265">
    <property type="entry name" value="Fibronectin type III"/>
    <property type="match status" value="1"/>
</dbReference>
<evidence type="ECO:0000256" key="2">
    <source>
        <dbReference type="SAM" id="MobiDB-lite"/>
    </source>
</evidence>
<reference evidence="6" key="2">
    <citation type="submission" date="2024-04" db="EMBL/GenBank/DDBJ databases">
        <authorList>
            <person name="Chen Y."/>
            <person name="Shah S."/>
            <person name="Dougan E. K."/>
            <person name="Thang M."/>
            <person name="Chan C."/>
        </authorList>
    </citation>
    <scope>NUCLEOTIDE SEQUENCE [LARGE SCALE GENOMIC DNA]</scope>
</reference>
<reference evidence="5" key="1">
    <citation type="submission" date="2022-10" db="EMBL/GenBank/DDBJ databases">
        <authorList>
            <person name="Chen Y."/>
            <person name="Dougan E. K."/>
            <person name="Chan C."/>
            <person name="Rhodes N."/>
            <person name="Thang M."/>
        </authorList>
    </citation>
    <scope>NUCLEOTIDE SEQUENCE</scope>
</reference>
<dbReference type="SMART" id="SM00060">
    <property type="entry name" value="FN3"/>
    <property type="match status" value="2"/>
</dbReference>
<feature type="compositionally biased region" description="Basic and acidic residues" evidence="2">
    <location>
        <begin position="224"/>
        <end position="241"/>
    </location>
</feature>
<keyword evidence="3" id="KW-1133">Transmembrane helix</keyword>
<dbReference type="OrthoDB" id="445293at2759"/>
<feature type="domain" description="Fibronectin type-III" evidence="4">
    <location>
        <begin position="1019"/>
        <end position="1122"/>
    </location>
</feature>
<dbReference type="GO" id="GO:0016301">
    <property type="term" value="F:kinase activity"/>
    <property type="evidence" value="ECO:0007669"/>
    <property type="project" value="UniProtKB-KW"/>
</dbReference>
<feature type="transmembrane region" description="Helical" evidence="3">
    <location>
        <begin position="979"/>
        <end position="1002"/>
    </location>
</feature>
<dbReference type="InterPro" id="IPR036116">
    <property type="entry name" value="FN3_sf"/>
</dbReference>
<dbReference type="EMBL" id="CAMXCT030002780">
    <property type="protein sequence ID" value="CAL4787764.1"/>
    <property type="molecule type" value="Genomic_DNA"/>
</dbReference>
<keyword evidence="3" id="KW-0812">Transmembrane</keyword>
<feature type="compositionally biased region" description="Basic and acidic residues" evidence="2">
    <location>
        <begin position="52"/>
        <end position="61"/>
    </location>
</feature>
<keyword evidence="7" id="KW-0418">Kinase</keyword>
<dbReference type="EMBL" id="CAMXCT010002780">
    <property type="protein sequence ID" value="CAI4000452.1"/>
    <property type="molecule type" value="Genomic_DNA"/>
</dbReference>
<sequence>MASARTPTGDGDWVNASSDVSMLNEKLYNRQRIDTFHTPSKLIPSGSAGVTPDRRSPEPPTERPTSTPLSDGREYGHRLVDLVNSWNEDTRRMLREELAANGTNSKPETPLPPMPREEELSPAARPQILQSILQEIRALASLAPARCNCGALDRVAVAQEELSEIVRGHLLVERAASVNSRREESAAPSESMQAMALQPLLAELTSAFGEMQQALKGSAALVEEVRQQHAPPERENQRPERSPFLGPELDVQFMMQDLQQIKDMLSRTSSTETLLAAEVQLLKETLHDVQQKSEKDSQTILKTVEKLTDVVAATATTHQDETAAVQRQNQRILDTVQHLAELVSIDHRKAQEDASVVRQSVGLLEAEMKLIKESMATSLRQSNQELIERLRILEDSVTANHQEAEQKYAARLDVAHGSQAEQIERKAELHSHAVGDVKQEVLLLKDEIVKCHEKLEKAPKQLALTEAVRRTFEQLTKDFHEECTQLYMKPSFQVSFPDTLNQDLREIKEAMAEEKRRREDTKVKAIAELGRLEQEFQKTEQGVQGLECTVKEQLVPELQHLQDIFAMLEGNFLITVRKQLDKATAAFSSTTAHFKSSLKKDMEITLKEASKANLRGQHAMLESRDNRRVANGPRLIELVVIFLSVAEFAMHMTNAFLELQSNDRFLLALAAVLGPCLLNSVVIVIFVNYLSSELQRWINSNWSHSQRFLAMGVLRPDCLRFFGLLVPQLRSSCSTWERRYWEEVLQANTAQLQQECDELRLALHSEEVQLPPRPSAEVTARSDGKDGQDGQDVEVQPPAVPVHLDGLHGAPSPGGQEVAGSALGMEESQAALEVVAHLQRHHPSPTASPRGPKPVLRNREWDDWLRSQGLEKRRGDEGVSSNAKELFRPSGVRKVYKWKPHAAAAGQGGSVARPLVNPRQLPHSCLLCGMAPNSEKKTVSVYRKFMSQISLASALYNDVPKVVLSVWLLSLNDRGSETVILRVTIIVISGMYILWALLHALITQLEETCGWRLPDRAGPPIDTGIEDAVVEVSSESLTVSWSCPLQGLSAQARPKDFVCTVQPLGQSESSIMRRVSLEDGELCCTFGALQADTAYVVKLAASRKGVLLGRPVRISCRTLPLPLAAEPESLSLRSCGPSWAEIAWSGAFTEQLLELRQHGVAGTLLRREVAGPEPVHCIWGLRPNTEYEVGLKLPGDEKEPTLKLSFVTSLEEEESSTNVFASLTTLLKDLGSVKEMVSSLDAAAASAELTRQLGGLQDRWASLQVSCLTEEIQKLMNSNQQLKSDISNEMKPVFSELRRIQDALTSM</sequence>
<dbReference type="PROSITE" id="PS50853">
    <property type="entry name" value="FN3"/>
    <property type="match status" value="1"/>
</dbReference>
<keyword evidence="7" id="KW-0808">Transferase</keyword>
<feature type="coiled-coil region" evidence="1">
    <location>
        <begin position="376"/>
        <end position="407"/>
    </location>
</feature>
<name>A0A9P1D0M2_9DINO</name>
<evidence type="ECO:0000313" key="8">
    <source>
        <dbReference type="Proteomes" id="UP001152797"/>
    </source>
</evidence>
<evidence type="ECO:0000256" key="1">
    <source>
        <dbReference type="SAM" id="Coils"/>
    </source>
</evidence>
<proteinExistence type="predicted"/>
<evidence type="ECO:0000259" key="4">
    <source>
        <dbReference type="PROSITE" id="PS50853"/>
    </source>
</evidence>
<dbReference type="InterPro" id="IPR013783">
    <property type="entry name" value="Ig-like_fold"/>
</dbReference>
<feature type="region of interest" description="Disordered" evidence="2">
    <location>
        <begin position="34"/>
        <end position="74"/>
    </location>
</feature>
<evidence type="ECO:0000313" key="5">
    <source>
        <dbReference type="EMBL" id="CAI4000452.1"/>
    </source>
</evidence>
<feature type="transmembrane region" description="Helical" evidence="3">
    <location>
        <begin position="665"/>
        <end position="690"/>
    </location>
</feature>
<dbReference type="InterPro" id="IPR003961">
    <property type="entry name" value="FN3_dom"/>
</dbReference>
<feature type="coiled-coil region" evidence="1">
    <location>
        <begin position="742"/>
        <end position="769"/>
    </location>
</feature>
<dbReference type="Proteomes" id="UP001152797">
    <property type="component" value="Unassembled WGS sequence"/>
</dbReference>
<feature type="region of interest" description="Disordered" evidence="2">
    <location>
        <begin position="97"/>
        <end position="118"/>
    </location>
</feature>
<gene>
    <name evidence="5" type="ORF">C1SCF055_LOCUS26569</name>
</gene>
<keyword evidence="8" id="KW-1185">Reference proteome</keyword>
<evidence type="ECO:0000256" key="3">
    <source>
        <dbReference type="SAM" id="Phobius"/>
    </source>
</evidence>
<protein>
    <submittedName>
        <fullName evidence="7">Ankyrin repeat and protein kinase domain-containing protein 1</fullName>
    </submittedName>
</protein>
<organism evidence="5">
    <name type="scientific">Cladocopium goreaui</name>
    <dbReference type="NCBI Taxonomy" id="2562237"/>
    <lineage>
        <taxon>Eukaryota</taxon>
        <taxon>Sar</taxon>
        <taxon>Alveolata</taxon>
        <taxon>Dinophyceae</taxon>
        <taxon>Suessiales</taxon>
        <taxon>Symbiodiniaceae</taxon>
        <taxon>Cladocopium</taxon>
    </lineage>
</organism>
<keyword evidence="3" id="KW-0472">Membrane</keyword>
<evidence type="ECO:0000313" key="7">
    <source>
        <dbReference type="EMBL" id="CAL4787764.1"/>
    </source>
</evidence>